<evidence type="ECO:0000256" key="1">
    <source>
        <dbReference type="SAM" id="MobiDB-lite"/>
    </source>
</evidence>
<evidence type="ECO:0000256" key="2">
    <source>
        <dbReference type="SAM" id="Phobius"/>
    </source>
</evidence>
<feature type="compositionally biased region" description="Basic and acidic residues" evidence="1">
    <location>
        <begin position="58"/>
        <end position="100"/>
    </location>
</feature>
<dbReference type="InterPro" id="IPR021840">
    <property type="entry name" value="DUF3433"/>
</dbReference>
<feature type="transmembrane region" description="Helical" evidence="2">
    <location>
        <begin position="466"/>
        <end position="488"/>
    </location>
</feature>
<keyword evidence="2" id="KW-1133">Transmembrane helix</keyword>
<keyword evidence="2" id="KW-0472">Membrane</keyword>
<dbReference type="PANTHER" id="PTHR37544:SF1">
    <property type="entry name" value="PHOSPHORIBOSYLAMINOIMIDAZOLE-SUCCINOCARBOXAMIDE SYNTHASE"/>
    <property type="match status" value="1"/>
</dbReference>
<accession>A0ABR3SCU4</accession>
<organism evidence="3 4">
    <name type="scientific">Neofusicoccum ribis</name>
    <dbReference type="NCBI Taxonomy" id="45134"/>
    <lineage>
        <taxon>Eukaryota</taxon>
        <taxon>Fungi</taxon>
        <taxon>Dikarya</taxon>
        <taxon>Ascomycota</taxon>
        <taxon>Pezizomycotina</taxon>
        <taxon>Dothideomycetes</taxon>
        <taxon>Dothideomycetes incertae sedis</taxon>
        <taxon>Botryosphaeriales</taxon>
        <taxon>Botryosphaeriaceae</taxon>
        <taxon>Neofusicoccum</taxon>
    </lineage>
</organism>
<feature type="region of interest" description="Disordered" evidence="1">
    <location>
        <begin position="1"/>
        <end position="24"/>
    </location>
</feature>
<feature type="transmembrane region" description="Helical" evidence="2">
    <location>
        <begin position="531"/>
        <end position="553"/>
    </location>
</feature>
<evidence type="ECO:0000313" key="3">
    <source>
        <dbReference type="EMBL" id="KAL1616856.1"/>
    </source>
</evidence>
<keyword evidence="4" id="KW-1185">Reference proteome</keyword>
<dbReference type="Proteomes" id="UP001521116">
    <property type="component" value="Unassembled WGS sequence"/>
</dbReference>
<evidence type="ECO:0000313" key="4">
    <source>
        <dbReference type="Proteomes" id="UP001521116"/>
    </source>
</evidence>
<feature type="transmembrane region" description="Helical" evidence="2">
    <location>
        <begin position="125"/>
        <end position="147"/>
    </location>
</feature>
<comment type="caution">
    <text evidence="3">The sequence shown here is derived from an EMBL/GenBank/DDBJ whole genome shotgun (WGS) entry which is preliminary data.</text>
</comment>
<feature type="transmembrane region" description="Helical" evidence="2">
    <location>
        <begin position="427"/>
        <end position="446"/>
    </location>
</feature>
<dbReference type="EMBL" id="JAJVDC020000251">
    <property type="protein sequence ID" value="KAL1616856.1"/>
    <property type="molecule type" value="Genomic_DNA"/>
</dbReference>
<keyword evidence="2" id="KW-0812">Transmembrane</keyword>
<dbReference type="PANTHER" id="PTHR37544">
    <property type="entry name" value="SPRAY-RELATED"/>
    <property type="match status" value="1"/>
</dbReference>
<name>A0ABR3SCU4_9PEZI</name>
<proteinExistence type="predicted"/>
<reference evidence="3 4" key="1">
    <citation type="submission" date="2024-02" db="EMBL/GenBank/DDBJ databases">
        <title>De novo assembly and annotation of 12 fungi associated with fruit tree decline syndrome in Ontario, Canada.</title>
        <authorList>
            <person name="Sulman M."/>
            <person name="Ellouze W."/>
            <person name="Ilyukhin E."/>
        </authorList>
    </citation>
    <scope>NUCLEOTIDE SEQUENCE [LARGE SCALE GENOMIC DNA]</scope>
    <source>
        <strain evidence="3 4">M1-105</strain>
    </source>
</reference>
<gene>
    <name evidence="3" type="ORF">SLS56_011248</name>
</gene>
<protein>
    <submittedName>
        <fullName evidence="3">Uncharacterized protein</fullName>
    </submittedName>
</protein>
<feature type="transmembrane region" description="Helical" evidence="2">
    <location>
        <begin position="180"/>
        <end position="199"/>
    </location>
</feature>
<feature type="region of interest" description="Disordered" evidence="1">
    <location>
        <begin position="50"/>
        <end position="108"/>
    </location>
</feature>
<dbReference type="Pfam" id="PF11915">
    <property type="entry name" value="DUF3433"/>
    <property type="match status" value="2"/>
</dbReference>
<sequence>MKGPEQKKLQRASSEVSAPDGDYSGLRSFEAEIQSHFQAHISRLEERRSLLPPSLYNHDTEYSRSDQSRRSSQETALDRSTSEDQKYPRSPVKFERDPVRSNDAATATAAKAQRPFQVPFVLRRIALTIYILCCTVVIVALAALFGVSHRDKGIATLDDRYYFSSLGDDESGTRRTSTTYYAWKYGPTAIFTVFAIYWGQVEYQIKRIMPWRQMTNRPCHSDESVLMDYISPPEHYTLFASLKASHFLISSVVAGTILIKVMTILSTGLFVAANVPIEDTNATLLALDQFVPNGTGLDAVDDRAAIIVHNLFTYNSLLPLGTTQEYAYPVFKATSDPEWRFFVVITDYVWANYSANISSSFNLVCKPQYNLGEGIVSLTPDSLNRNEPQTIAQPGTKSEKWPENEIRSNEDLPSWYRPFVFTWTSRVLLIAIPLGVLAGLEATLQYSRTNDGIADVSQDQSVHFAWYYIPAVIMAGIGLASTALDFSVKLLSPYYTLHRYPVSAQLATSEDFLAKTSLHAAITAGKRRQPAIVMASIAAILAPYLTIIVAGVFSPFQVPLYVDTDLGLSDSFSTAKVVSAYPGYITASTMGDPANGMTTAMFVMTANLSYPRWTHDVFAFPHVGLSSTTDVDGSPFLNQTGKRLRVTVPAIRAVANCSLLPEVIDDSVTSNHTRLETLRQWFVPNVTKPFPLPYPTSKETSPKFPNSNPWENNTSGDGYFGYWFADQLVFDEITIHTDGSWSPHDSPLPSDFPRALAVFGEVRSNITASVTALYCKPYIAQINTEAQFLLPSFDLDPTFPPRADPSTQTVFSNASYTELKDVDSFNIPESFMKAATSSFTDLSEFTALTVYGLGGTPMRELVGADNVDTLIDAIDHTYGMYMAQVLNTQRETLADAVPLTGKLVNPTRLRLQQDEISTRVLEALLAAIALFTVAAYALTDAGRVLPKNPCSIAAFTSLVADSEWLRIVRERVEKARGRGDVTDEKFEKEMMEGLVLSMGWWGEPGERRFGIDVGQADKEKEG</sequence>